<evidence type="ECO:0000256" key="13">
    <source>
        <dbReference type="ARBA" id="ARBA00024209"/>
    </source>
</evidence>
<comment type="pathway">
    <text evidence="3">Protein modification; protein ubiquitination.</text>
</comment>
<evidence type="ECO:0000313" key="18">
    <source>
        <dbReference type="EMBL" id="MCL7027740.1"/>
    </source>
</evidence>
<evidence type="ECO:0000256" key="15">
    <source>
        <dbReference type="SAM" id="MobiDB-lite"/>
    </source>
</evidence>
<dbReference type="FunFam" id="3.30.40.10:FF:000231">
    <property type="entry name" value="RING-H2 finger protein ATL46"/>
    <property type="match status" value="1"/>
</dbReference>
<dbReference type="Proteomes" id="UP001177140">
    <property type="component" value="Unassembled WGS sequence"/>
</dbReference>
<dbReference type="CDD" id="cd16461">
    <property type="entry name" value="RING-H2_EL5-like"/>
    <property type="match status" value="1"/>
</dbReference>
<accession>A0AA41UYM2</accession>
<evidence type="ECO:0000256" key="6">
    <source>
        <dbReference type="ARBA" id="ARBA00022692"/>
    </source>
</evidence>
<dbReference type="PROSITE" id="PS50089">
    <property type="entry name" value="ZF_RING_2"/>
    <property type="match status" value="1"/>
</dbReference>
<keyword evidence="19" id="KW-1185">Reference proteome</keyword>
<evidence type="ECO:0000256" key="1">
    <source>
        <dbReference type="ARBA" id="ARBA00000900"/>
    </source>
</evidence>
<dbReference type="InterPro" id="IPR013083">
    <property type="entry name" value="Znf_RING/FYVE/PHD"/>
</dbReference>
<protein>
    <recommendedName>
        <fullName evidence="4">RING-type E3 ubiquitin transferase</fullName>
        <ecNumber evidence="4">2.3.2.27</ecNumber>
    </recommendedName>
</protein>
<dbReference type="Gene3D" id="3.30.40.10">
    <property type="entry name" value="Zinc/RING finger domain, C3HC4 (zinc finger)"/>
    <property type="match status" value="1"/>
</dbReference>
<keyword evidence="7" id="KW-0479">Metal-binding</keyword>
<evidence type="ECO:0000256" key="9">
    <source>
        <dbReference type="ARBA" id="ARBA00022786"/>
    </source>
</evidence>
<evidence type="ECO:0000256" key="4">
    <source>
        <dbReference type="ARBA" id="ARBA00012483"/>
    </source>
</evidence>
<keyword evidence="9" id="KW-0833">Ubl conjugation pathway</keyword>
<evidence type="ECO:0000256" key="3">
    <source>
        <dbReference type="ARBA" id="ARBA00004906"/>
    </source>
</evidence>
<evidence type="ECO:0000259" key="17">
    <source>
        <dbReference type="PROSITE" id="PS50089"/>
    </source>
</evidence>
<dbReference type="GO" id="GO:0008270">
    <property type="term" value="F:zinc ion binding"/>
    <property type="evidence" value="ECO:0007669"/>
    <property type="project" value="UniProtKB-KW"/>
</dbReference>
<keyword evidence="5" id="KW-0808">Transferase</keyword>
<evidence type="ECO:0000256" key="11">
    <source>
        <dbReference type="ARBA" id="ARBA00022989"/>
    </source>
</evidence>
<evidence type="ECO:0000313" key="19">
    <source>
        <dbReference type="Proteomes" id="UP001177140"/>
    </source>
</evidence>
<evidence type="ECO:0000256" key="10">
    <source>
        <dbReference type="ARBA" id="ARBA00022833"/>
    </source>
</evidence>
<dbReference type="PANTHER" id="PTHR45768">
    <property type="entry name" value="E3 UBIQUITIN-PROTEIN LIGASE RNF13-LIKE"/>
    <property type="match status" value="1"/>
</dbReference>
<comment type="caution">
    <text evidence="18">The sequence shown here is derived from an EMBL/GenBank/DDBJ whole genome shotgun (WGS) entry which is preliminary data.</text>
</comment>
<comment type="subcellular location">
    <subcellularLocation>
        <location evidence="2">Membrane</location>
        <topology evidence="2">Single-pass membrane protein</topology>
    </subcellularLocation>
</comment>
<gene>
    <name evidence="18" type="ORF">MKW94_027075</name>
</gene>
<dbReference type="PANTHER" id="PTHR45768:SF10">
    <property type="entry name" value="RING-H2 FINGER PROTEIN ATL13-RELATED"/>
    <property type="match status" value="1"/>
</dbReference>
<feature type="compositionally biased region" description="Low complexity" evidence="15">
    <location>
        <begin position="438"/>
        <end position="448"/>
    </location>
</feature>
<feature type="region of interest" description="Disordered" evidence="15">
    <location>
        <begin position="432"/>
        <end position="452"/>
    </location>
</feature>
<dbReference type="AlphaFoldDB" id="A0AA41UYM2"/>
<dbReference type="EMBL" id="JAJJMA010071624">
    <property type="protein sequence ID" value="MCL7027740.1"/>
    <property type="molecule type" value="Genomic_DNA"/>
</dbReference>
<reference evidence="18" key="1">
    <citation type="submission" date="2022-03" db="EMBL/GenBank/DDBJ databases">
        <title>A functionally conserved STORR gene fusion in Papaver species that diverged 16.8 million years ago.</title>
        <authorList>
            <person name="Catania T."/>
        </authorList>
    </citation>
    <scope>NUCLEOTIDE SEQUENCE</scope>
    <source>
        <strain evidence="18">S-191538</strain>
    </source>
</reference>
<keyword evidence="11 16" id="KW-1133">Transmembrane helix</keyword>
<evidence type="ECO:0000256" key="16">
    <source>
        <dbReference type="SAM" id="Phobius"/>
    </source>
</evidence>
<dbReference type="Pfam" id="PF13639">
    <property type="entry name" value="zf-RING_2"/>
    <property type="match status" value="1"/>
</dbReference>
<keyword evidence="12 16" id="KW-0472">Membrane</keyword>
<comment type="catalytic activity">
    <reaction evidence="1">
        <text>S-ubiquitinyl-[E2 ubiquitin-conjugating enzyme]-L-cysteine + [acceptor protein]-L-lysine = [E2 ubiquitin-conjugating enzyme]-L-cysteine + N(6)-ubiquitinyl-[acceptor protein]-L-lysine.</text>
        <dbReference type="EC" id="2.3.2.27"/>
    </reaction>
</comment>
<comment type="similarity">
    <text evidence="13">Belongs to the RING-type zinc finger family. ATL subfamily.</text>
</comment>
<dbReference type="SMART" id="SM00184">
    <property type="entry name" value="RING"/>
    <property type="match status" value="1"/>
</dbReference>
<dbReference type="SUPFAM" id="SSF57850">
    <property type="entry name" value="RING/U-box"/>
    <property type="match status" value="1"/>
</dbReference>
<proteinExistence type="inferred from homology"/>
<dbReference type="GO" id="GO:0061630">
    <property type="term" value="F:ubiquitin protein ligase activity"/>
    <property type="evidence" value="ECO:0007669"/>
    <property type="project" value="UniProtKB-EC"/>
</dbReference>
<evidence type="ECO:0000256" key="2">
    <source>
        <dbReference type="ARBA" id="ARBA00004167"/>
    </source>
</evidence>
<keyword evidence="6 16" id="KW-0812">Transmembrane</keyword>
<name>A0AA41UYM2_PAPNU</name>
<evidence type="ECO:0000256" key="7">
    <source>
        <dbReference type="ARBA" id="ARBA00022723"/>
    </source>
</evidence>
<keyword evidence="10" id="KW-0862">Zinc</keyword>
<dbReference type="InterPro" id="IPR001841">
    <property type="entry name" value="Znf_RING"/>
</dbReference>
<evidence type="ECO:0000256" key="5">
    <source>
        <dbReference type="ARBA" id="ARBA00022679"/>
    </source>
</evidence>
<evidence type="ECO:0000256" key="14">
    <source>
        <dbReference type="PROSITE-ProRule" id="PRU00175"/>
    </source>
</evidence>
<feature type="domain" description="RING-type" evidence="17">
    <location>
        <begin position="136"/>
        <end position="178"/>
    </location>
</feature>
<evidence type="ECO:0000256" key="8">
    <source>
        <dbReference type="ARBA" id="ARBA00022771"/>
    </source>
</evidence>
<dbReference type="EC" id="2.3.2.27" evidence="4"/>
<evidence type="ECO:0000256" key="12">
    <source>
        <dbReference type="ARBA" id="ARBA00023136"/>
    </source>
</evidence>
<feature type="transmembrane region" description="Helical" evidence="16">
    <location>
        <begin position="53"/>
        <end position="75"/>
    </location>
</feature>
<keyword evidence="8 14" id="KW-0863">Zinc-finger</keyword>
<dbReference type="GO" id="GO:0016020">
    <property type="term" value="C:membrane"/>
    <property type="evidence" value="ECO:0007669"/>
    <property type="project" value="UniProtKB-SubCell"/>
</dbReference>
<organism evidence="18 19">
    <name type="scientific">Papaver nudicaule</name>
    <name type="common">Iceland poppy</name>
    <dbReference type="NCBI Taxonomy" id="74823"/>
    <lineage>
        <taxon>Eukaryota</taxon>
        <taxon>Viridiplantae</taxon>
        <taxon>Streptophyta</taxon>
        <taxon>Embryophyta</taxon>
        <taxon>Tracheophyta</taxon>
        <taxon>Spermatophyta</taxon>
        <taxon>Magnoliopsida</taxon>
        <taxon>Ranunculales</taxon>
        <taxon>Papaveraceae</taxon>
        <taxon>Papaveroideae</taxon>
        <taxon>Papaver</taxon>
    </lineage>
</organism>
<sequence>MRWVFSQRYILSPSPQPFFLLSESASSSSRPPPPPPVLVSNNSFDVGNKISPSILLIIIILAVIFFTSGLLHLLVRFLFRPTIRDPEDSDNVTALQGQLQQLFHLHDAGVDQSYIDTLPVFFYNAIMGIKKYPFDCAVCLCEFEDDDKLRLLPKCSHAFHLECIDTWLLSHSTCPLCRDSLLPDFSLNDNCSPLVYVLESGGESFRDMTTDATSVLGLSSSVEGRTSSNLGIHTENESGASCNNISKKFSEILLMKDHVVPAVVSDEKVVSVKLGKFRNVDVVVVGGGEGSTSSTTNTKIDSRRCFSMGSFEYVMDETSALQVSIRPLERKDTSKKQMQRGYRSTMSECDGHSCREGFKGFELMMNTEVHGGVNNKKISKENSVQRSKNESFSISKIWLRTKKDKPSSIGDSSRRASSFRFALSRPNVADELKMKQHNNNNNTSSRTSSEIDMGRWDHCVSELDVEEVGSRNSLDSQSNLPSFARRTLHWLGGGGRQNKVVHSSPNV</sequence>